<feature type="domain" description="CUB" evidence="4">
    <location>
        <begin position="201"/>
        <end position="320"/>
    </location>
</feature>
<comment type="caution">
    <text evidence="5">The sequence shown here is derived from an EMBL/GenBank/DDBJ whole genome shotgun (WGS) entry which is preliminary data.</text>
</comment>
<dbReference type="CDD" id="cd00041">
    <property type="entry name" value="CUB"/>
    <property type="match status" value="2"/>
</dbReference>
<keyword evidence="3" id="KW-0732">Signal</keyword>
<comment type="caution">
    <text evidence="2">Lacks conserved residue(s) required for the propagation of feature annotation.</text>
</comment>
<evidence type="ECO:0000259" key="4">
    <source>
        <dbReference type="PROSITE" id="PS01180"/>
    </source>
</evidence>
<dbReference type="InterPro" id="IPR000859">
    <property type="entry name" value="CUB_dom"/>
</dbReference>
<dbReference type="InterPro" id="IPR053207">
    <property type="entry name" value="Non-NMDA_GluR_Accessory"/>
</dbReference>
<dbReference type="SMART" id="SM00042">
    <property type="entry name" value="CUB"/>
    <property type="match status" value="2"/>
</dbReference>
<gene>
    <name evidence="5" type="ORF">RRG08_036502</name>
</gene>
<dbReference type="PANTHER" id="PTHR47537:SF2">
    <property type="entry name" value="CUBILIN"/>
    <property type="match status" value="1"/>
</dbReference>
<keyword evidence="1" id="KW-1015">Disulfide bond</keyword>
<accession>A0AAE0ZK19</accession>
<organism evidence="5 6">
    <name type="scientific">Elysia crispata</name>
    <name type="common">lettuce slug</name>
    <dbReference type="NCBI Taxonomy" id="231223"/>
    <lineage>
        <taxon>Eukaryota</taxon>
        <taxon>Metazoa</taxon>
        <taxon>Spiralia</taxon>
        <taxon>Lophotrochozoa</taxon>
        <taxon>Mollusca</taxon>
        <taxon>Gastropoda</taxon>
        <taxon>Heterobranchia</taxon>
        <taxon>Euthyneura</taxon>
        <taxon>Panpulmonata</taxon>
        <taxon>Sacoglossa</taxon>
        <taxon>Placobranchoidea</taxon>
        <taxon>Plakobranchidae</taxon>
        <taxon>Elysia</taxon>
    </lineage>
</organism>
<dbReference type="SUPFAM" id="SSF49854">
    <property type="entry name" value="Spermadhesin, CUB domain"/>
    <property type="match status" value="2"/>
</dbReference>
<dbReference type="GO" id="GO:0005886">
    <property type="term" value="C:plasma membrane"/>
    <property type="evidence" value="ECO:0007669"/>
    <property type="project" value="TreeGrafter"/>
</dbReference>
<dbReference type="InterPro" id="IPR035914">
    <property type="entry name" value="Sperma_CUB_dom_sf"/>
</dbReference>
<evidence type="ECO:0000256" key="2">
    <source>
        <dbReference type="PROSITE-ProRule" id="PRU00059"/>
    </source>
</evidence>
<dbReference type="PROSITE" id="PS01180">
    <property type="entry name" value="CUB"/>
    <property type="match status" value="2"/>
</dbReference>
<evidence type="ECO:0000256" key="3">
    <source>
        <dbReference type="SAM" id="SignalP"/>
    </source>
</evidence>
<feature type="domain" description="CUB" evidence="4">
    <location>
        <begin position="54"/>
        <end position="184"/>
    </location>
</feature>
<evidence type="ECO:0000313" key="6">
    <source>
        <dbReference type="Proteomes" id="UP001283361"/>
    </source>
</evidence>
<dbReference type="Gene3D" id="2.60.120.290">
    <property type="entry name" value="Spermadhesin, CUB domain"/>
    <property type="match status" value="2"/>
</dbReference>
<reference evidence="5" key="1">
    <citation type="journal article" date="2023" name="G3 (Bethesda)">
        <title>A reference genome for the long-term kleptoplast-retaining sea slug Elysia crispata morphotype clarki.</title>
        <authorList>
            <person name="Eastman K.E."/>
            <person name="Pendleton A.L."/>
            <person name="Shaikh M.A."/>
            <person name="Suttiyut T."/>
            <person name="Ogas R."/>
            <person name="Tomko P."/>
            <person name="Gavelis G."/>
            <person name="Widhalm J.R."/>
            <person name="Wisecaver J.H."/>
        </authorList>
    </citation>
    <scope>NUCLEOTIDE SEQUENCE</scope>
    <source>
        <strain evidence="5">ECLA1</strain>
    </source>
</reference>
<sequence length="397" mass="45225">MIIFLSPQMRCCLGSLIVFMAGLLHNCTPINPEPQPHPQFCIDYEGDYHIVHACDCVVYQSHGGNQGRFNSPDFPTPYPPNKNCILYTFIGEPEEIIKLEFIEFNFKMPDPSGRCVDFLRVYNTIDRPEVNEFNKHDMEFCGSYPSIQNTVYSSSRSLVLEFHSDYRRGVPGNYTGFKGVYQFLDRRKYITTGQRLEGKHCTYEFYSNATHKKGRFFSPFYPQNYKPNGTCRYNFHALPGERVRIVFKNVQLHDTASSCRDSPDVIKVYDGLDRSANVIGHLCGIHNDEEVVSTGTNLYVAFTCDDKNQKQGFAATYEFTSNKGSSTINDSGTSIHASTNREFQNKTILLVCLASVRTEGGKLSSSTSILLQIQKHFEKLCTQDTTMIMVENELEKF</sequence>
<feature type="chain" id="PRO_5041907135" description="CUB domain-containing protein" evidence="3">
    <location>
        <begin position="33"/>
        <end position="397"/>
    </location>
</feature>
<dbReference type="PANTHER" id="PTHR47537">
    <property type="entry name" value="CUBILIN"/>
    <property type="match status" value="1"/>
</dbReference>
<keyword evidence="6" id="KW-1185">Reference proteome</keyword>
<evidence type="ECO:0000256" key="1">
    <source>
        <dbReference type="ARBA" id="ARBA00023157"/>
    </source>
</evidence>
<dbReference type="Pfam" id="PF00431">
    <property type="entry name" value="CUB"/>
    <property type="match status" value="2"/>
</dbReference>
<dbReference type="EMBL" id="JAWDGP010003786">
    <property type="protein sequence ID" value="KAK3770903.1"/>
    <property type="molecule type" value="Genomic_DNA"/>
</dbReference>
<dbReference type="FunFam" id="2.60.120.290:FF:000005">
    <property type="entry name" value="Procollagen C-endopeptidase enhancer 1"/>
    <property type="match status" value="1"/>
</dbReference>
<protein>
    <recommendedName>
        <fullName evidence="4">CUB domain-containing protein</fullName>
    </recommendedName>
</protein>
<name>A0AAE0ZK19_9GAST</name>
<dbReference type="AlphaFoldDB" id="A0AAE0ZK19"/>
<proteinExistence type="predicted"/>
<feature type="signal peptide" evidence="3">
    <location>
        <begin position="1"/>
        <end position="32"/>
    </location>
</feature>
<dbReference type="Proteomes" id="UP001283361">
    <property type="component" value="Unassembled WGS sequence"/>
</dbReference>
<evidence type="ECO:0000313" key="5">
    <source>
        <dbReference type="EMBL" id="KAK3770903.1"/>
    </source>
</evidence>